<name>A0ABS3VS84_MICEH</name>
<dbReference type="HAMAP" id="MF_01395">
    <property type="entry name" value="AcetylCoA_CT_beta"/>
    <property type="match status" value="1"/>
</dbReference>
<keyword evidence="3" id="KW-0808">Transferase</keyword>
<evidence type="ECO:0000313" key="15">
    <source>
        <dbReference type="Proteomes" id="UP000823521"/>
    </source>
</evidence>
<dbReference type="RefSeq" id="WP_208814126.1">
    <property type="nucleotide sequence ID" value="NZ_WVUH01000111.1"/>
</dbReference>
<dbReference type="Proteomes" id="UP000823521">
    <property type="component" value="Unassembled WGS sequence"/>
</dbReference>
<dbReference type="InterPro" id="IPR011762">
    <property type="entry name" value="COA_CT_N"/>
</dbReference>
<evidence type="ECO:0000256" key="9">
    <source>
        <dbReference type="ARBA" id="ARBA00022840"/>
    </source>
</evidence>
<proteinExistence type="inferred from homology"/>
<keyword evidence="5" id="KW-0547">Nucleotide-binding</keyword>
<dbReference type="Pfam" id="PF17848">
    <property type="entry name" value="Zn_ribbon_ACC"/>
    <property type="match status" value="1"/>
</dbReference>
<evidence type="ECO:0000256" key="8">
    <source>
        <dbReference type="ARBA" id="ARBA00022833"/>
    </source>
</evidence>
<dbReference type="Pfam" id="PF01039">
    <property type="entry name" value="Carboxyl_trans"/>
    <property type="match status" value="1"/>
</dbReference>
<evidence type="ECO:0000313" key="14">
    <source>
        <dbReference type="EMBL" id="MBO4207228.1"/>
    </source>
</evidence>
<evidence type="ECO:0000256" key="10">
    <source>
        <dbReference type="ARBA" id="ARBA00023098"/>
    </source>
</evidence>
<keyword evidence="8" id="KW-0862">Zinc</keyword>
<reference evidence="14 15" key="1">
    <citation type="submission" date="2019-12" db="EMBL/GenBank/DDBJ databases">
        <title>Whole genome sequencing of endophytic Actinobacterium Micromonospora sp. MPMI6T.</title>
        <authorList>
            <person name="Evv R."/>
            <person name="Podile A.R."/>
        </authorList>
    </citation>
    <scope>NUCLEOTIDE SEQUENCE [LARGE SCALE GENOMIC DNA]</scope>
    <source>
        <strain evidence="14 15">MPMI6</strain>
    </source>
</reference>
<accession>A0ABS3VS84</accession>
<comment type="caution">
    <text evidence="14">The sequence shown here is derived from an EMBL/GenBank/DDBJ whole genome shotgun (WGS) entry which is preliminary data.</text>
</comment>
<keyword evidence="14" id="KW-0436">Ligase</keyword>
<dbReference type="SUPFAM" id="SSF52096">
    <property type="entry name" value="ClpP/crotonase"/>
    <property type="match status" value="1"/>
</dbReference>
<evidence type="ECO:0000256" key="11">
    <source>
        <dbReference type="ARBA" id="ARBA00023160"/>
    </source>
</evidence>
<feature type="domain" description="CoA carboxyltransferase N-terminal" evidence="13">
    <location>
        <begin position="11"/>
        <end position="280"/>
    </location>
</feature>
<keyword evidence="6" id="KW-0863">Zinc-finger</keyword>
<evidence type="ECO:0000256" key="6">
    <source>
        <dbReference type="ARBA" id="ARBA00022771"/>
    </source>
</evidence>
<evidence type="ECO:0000256" key="7">
    <source>
        <dbReference type="ARBA" id="ARBA00022832"/>
    </source>
</evidence>
<evidence type="ECO:0000256" key="12">
    <source>
        <dbReference type="ARBA" id="ARBA00025280"/>
    </source>
</evidence>
<dbReference type="InterPro" id="IPR034733">
    <property type="entry name" value="AcCoA_carboxyl_beta"/>
</dbReference>
<keyword evidence="4" id="KW-0479">Metal-binding</keyword>
<keyword evidence="7" id="KW-0276">Fatty acid metabolism</keyword>
<keyword evidence="11" id="KW-0275">Fatty acid biosynthesis</keyword>
<keyword evidence="10" id="KW-0443">Lipid metabolism</keyword>
<evidence type="ECO:0000256" key="4">
    <source>
        <dbReference type="ARBA" id="ARBA00022723"/>
    </source>
</evidence>
<dbReference type="EC" id="6.4.1.2" evidence="14"/>
<sequence length="280" mass="29530">MTAGVAVADPAWVRCPACSALLYGKRLRRNLHVCPECGDHQRLDAPTRIRQLTDAGTFRPLPGPPPEQRDPVGFVDLLPYPQRLTAARAATGLAEAVVCGEATIAGHPVVLAVMDFRFLGGSLGCAVGELVTRAAEHALTRRRPFIVVTASGGARMQEGVLALMQMATVSQAIATLREAGVVTVSVITDPTYGGVAASYAMNTDVVFAERGARMGFAGPRVIRQTLRQELPPGFQTAEFLLRHGQVDAVFERGTLRGRLATLLAVTAAPVAPAAPVPPPA</sequence>
<keyword evidence="2" id="KW-0444">Lipid biosynthesis</keyword>
<evidence type="ECO:0000256" key="2">
    <source>
        <dbReference type="ARBA" id="ARBA00022516"/>
    </source>
</evidence>
<keyword evidence="9" id="KW-0067">ATP-binding</keyword>
<comment type="function">
    <text evidence="12">Component of the acetyl coenzyme A carboxylase (ACC) complex. Biotin carboxylase (BC) catalyzes the carboxylation of biotin on its carrier protein (BCCP) and then the CO(2) group is transferred by the transcarboxylase to acetyl-CoA to form malonyl-CoA.</text>
</comment>
<protein>
    <submittedName>
        <fullName evidence="14">Acetyl-CoA carboxylase, carboxyltransferase subunit beta</fullName>
        <ecNumber evidence="14">6.4.1.2</ecNumber>
    </submittedName>
</protein>
<dbReference type="InterPro" id="IPR041010">
    <property type="entry name" value="Znf-ACC"/>
</dbReference>
<dbReference type="InterPro" id="IPR000438">
    <property type="entry name" value="Acetyl_CoA_COase_Trfase_b_su"/>
</dbReference>
<organism evidence="14 15">
    <name type="scientific">Micromonospora echinofusca</name>
    <dbReference type="NCBI Taxonomy" id="47858"/>
    <lineage>
        <taxon>Bacteria</taxon>
        <taxon>Bacillati</taxon>
        <taxon>Actinomycetota</taxon>
        <taxon>Actinomycetes</taxon>
        <taxon>Micromonosporales</taxon>
        <taxon>Micromonosporaceae</taxon>
        <taxon>Micromonospora</taxon>
    </lineage>
</organism>
<keyword evidence="15" id="KW-1185">Reference proteome</keyword>
<feature type="non-terminal residue" evidence="14">
    <location>
        <position position="280"/>
    </location>
</feature>
<evidence type="ECO:0000256" key="1">
    <source>
        <dbReference type="ARBA" id="ARBA00004496"/>
    </source>
</evidence>
<dbReference type="PROSITE" id="PS50980">
    <property type="entry name" value="COA_CT_NTER"/>
    <property type="match status" value="1"/>
</dbReference>
<evidence type="ECO:0000256" key="3">
    <source>
        <dbReference type="ARBA" id="ARBA00022679"/>
    </source>
</evidence>
<dbReference type="PANTHER" id="PTHR42995">
    <property type="entry name" value="ACETYL-COENZYME A CARBOXYLASE CARBOXYL TRANSFERASE SUBUNIT BETA, CHLOROPLASTIC"/>
    <property type="match status" value="1"/>
</dbReference>
<dbReference type="GO" id="GO:0003989">
    <property type="term" value="F:acetyl-CoA carboxylase activity"/>
    <property type="evidence" value="ECO:0007669"/>
    <property type="project" value="UniProtKB-EC"/>
</dbReference>
<evidence type="ECO:0000259" key="13">
    <source>
        <dbReference type="PROSITE" id="PS50980"/>
    </source>
</evidence>
<dbReference type="PANTHER" id="PTHR42995:SF5">
    <property type="entry name" value="ACETYL-COENZYME A CARBOXYLASE CARBOXYL TRANSFERASE SUBUNIT BETA, CHLOROPLASTIC"/>
    <property type="match status" value="1"/>
</dbReference>
<dbReference type="Gene3D" id="3.90.226.10">
    <property type="entry name" value="2-enoyl-CoA Hydratase, Chain A, domain 1"/>
    <property type="match status" value="1"/>
</dbReference>
<dbReference type="EMBL" id="WVUH01000111">
    <property type="protein sequence ID" value="MBO4207228.1"/>
    <property type="molecule type" value="Genomic_DNA"/>
</dbReference>
<dbReference type="PRINTS" id="PR01070">
    <property type="entry name" value="ACCCTRFRASEB"/>
</dbReference>
<dbReference type="InterPro" id="IPR029045">
    <property type="entry name" value="ClpP/crotonase-like_dom_sf"/>
</dbReference>
<comment type="subcellular location">
    <subcellularLocation>
        <location evidence="1">Cytoplasm</location>
    </subcellularLocation>
</comment>
<dbReference type="NCBIfam" id="TIGR00515">
    <property type="entry name" value="accD"/>
    <property type="match status" value="1"/>
</dbReference>
<evidence type="ECO:0000256" key="5">
    <source>
        <dbReference type="ARBA" id="ARBA00022741"/>
    </source>
</evidence>
<gene>
    <name evidence="14" type="primary">accD</name>
    <name evidence="14" type="ORF">GSF22_14600</name>
</gene>